<keyword evidence="1" id="KW-0732">Signal</keyword>
<organism evidence="2 3">
    <name type="scientific">Aspergillus pseudotamarii</name>
    <dbReference type="NCBI Taxonomy" id="132259"/>
    <lineage>
        <taxon>Eukaryota</taxon>
        <taxon>Fungi</taxon>
        <taxon>Dikarya</taxon>
        <taxon>Ascomycota</taxon>
        <taxon>Pezizomycotina</taxon>
        <taxon>Eurotiomycetes</taxon>
        <taxon>Eurotiomycetidae</taxon>
        <taxon>Eurotiales</taxon>
        <taxon>Aspergillaceae</taxon>
        <taxon>Aspergillus</taxon>
        <taxon>Aspergillus subgen. Circumdati</taxon>
    </lineage>
</organism>
<name>A0A5N6T962_ASPPS</name>
<dbReference type="Proteomes" id="UP000325672">
    <property type="component" value="Unassembled WGS sequence"/>
</dbReference>
<protein>
    <submittedName>
        <fullName evidence="2">Uncharacterized protein</fullName>
    </submittedName>
</protein>
<dbReference type="AlphaFoldDB" id="A0A5N6T962"/>
<dbReference type="RefSeq" id="XP_031918782.1">
    <property type="nucleotide sequence ID" value="XM_032058669.1"/>
</dbReference>
<evidence type="ECO:0000256" key="1">
    <source>
        <dbReference type="SAM" id="SignalP"/>
    </source>
</evidence>
<gene>
    <name evidence="2" type="ORF">BDV38DRAFT_278235</name>
</gene>
<accession>A0A5N6T962</accession>
<feature type="signal peptide" evidence="1">
    <location>
        <begin position="1"/>
        <end position="20"/>
    </location>
</feature>
<keyword evidence="3" id="KW-1185">Reference proteome</keyword>
<dbReference type="EMBL" id="ML743554">
    <property type="protein sequence ID" value="KAE8142719.1"/>
    <property type="molecule type" value="Genomic_DNA"/>
</dbReference>
<feature type="chain" id="PRO_5024868748" evidence="1">
    <location>
        <begin position="21"/>
        <end position="104"/>
    </location>
</feature>
<evidence type="ECO:0000313" key="3">
    <source>
        <dbReference type="Proteomes" id="UP000325672"/>
    </source>
</evidence>
<dbReference type="GeneID" id="43642879"/>
<reference evidence="2 3" key="1">
    <citation type="submission" date="2019-04" db="EMBL/GenBank/DDBJ databases">
        <title>Friends and foes A comparative genomics study of 23 Aspergillus species from section Flavi.</title>
        <authorList>
            <consortium name="DOE Joint Genome Institute"/>
            <person name="Kjaerbolling I."/>
            <person name="Vesth T."/>
            <person name="Frisvad J.C."/>
            <person name="Nybo J.L."/>
            <person name="Theobald S."/>
            <person name="Kildgaard S."/>
            <person name="Isbrandt T."/>
            <person name="Kuo A."/>
            <person name="Sato A."/>
            <person name="Lyhne E.K."/>
            <person name="Kogle M.E."/>
            <person name="Wiebenga A."/>
            <person name="Kun R.S."/>
            <person name="Lubbers R.J."/>
            <person name="Makela M.R."/>
            <person name="Barry K."/>
            <person name="Chovatia M."/>
            <person name="Clum A."/>
            <person name="Daum C."/>
            <person name="Haridas S."/>
            <person name="He G."/>
            <person name="LaButti K."/>
            <person name="Lipzen A."/>
            <person name="Mondo S."/>
            <person name="Riley R."/>
            <person name="Salamov A."/>
            <person name="Simmons B.A."/>
            <person name="Magnuson J.K."/>
            <person name="Henrissat B."/>
            <person name="Mortensen U.H."/>
            <person name="Larsen T.O."/>
            <person name="Devries R.P."/>
            <person name="Grigoriev I.V."/>
            <person name="Machida M."/>
            <person name="Baker S.E."/>
            <person name="Andersen M.R."/>
        </authorList>
    </citation>
    <scope>NUCLEOTIDE SEQUENCE [LARGE SCALE GENOMIC DNA]</scope>
    <source>
        <strain evidence="2 3">CBS 117625</strain>
    </source>
</reference>
<evidence type="ECO:0000313" key="2">
    <source>
        <dbReference type="EMBL" id="KAE8142719.1"/>
    </source>
</evidence>
<sequence length="104" mass="11282">MKTTVISILILSFFSSNVAGVKPSRGLLPARRPELHPLASKELPPIPGICLMVMVPAKSTEKPRQVCKAVEGSEYKVGFHIPSKVYEESCDAQSPAALIVPLQR</sequence>
<proteinExistence type="predicted"/>